<feature type="domain" description="MutL C-terminal dimerisation" evidence="7">
    <location>
        <begin position="404"/>
        <end position="543"/>
    </location>
</feature>
<dbReference type="GO" id="GO:0032300">
    <property type="term" value="C:mismatch repair complex"/>
    <property type="evidence" value="ECO:0007669"/>
    <property type="project" value="InterPro"/>
</dbReference>
<dbReference type="InterPro" id="IPR020568">
    <property type="entry name" value="Ribosomal_Su5_D2-typ_SF"/>
</dbReference>
<dbReference type="InterPro" id="IPR014762">
    <property type="entry name" value="DNA_mismatch_repair_CS"/>
</dbReference>
<dbReference type="InterPro" id="IPR036890">
    <property type="entry name" value="HATPase_C_sf"/>
</dbReference>
<dbReference type="SMART" id="SM01340">
    <property type="entry name" value="DNA_mis_repair"/>
    <property type="match status" value="1"/>
</dbReference>
<dbReference type="InterPro" id="IPR014721">
    <property type="entry name" value="Ribsml_uS5_D2-typ_fold_subgr"/>
</dbReference>
<dbReference type="PROSITE" id="PS00058">
    <property type="entry name" value="DNA_MISMATCH_REPAIR_1"/>
    <property type="match status" value="1"/>
</dbReference>
<dbReference type="NCBIfam" id="TIGR00585">
    <property type="entry name" value="mutl"/>
    <property type="match status" value="1"/>
</dbReference>
<evidence type="ECO:0000256" key="5">
    <source>
        <dbReference type="ARBA" id="ARBA00056874"/>
    </source>
</evidence>
<dbReference type="InterPro" id="IPR042121">
    <property type="entry name" value="MutL_C_regsub"/>
</dbReference>
<dbReference type="PANTHER" id="PTHR10073:SF12">
    <property type="entry name" value="DNA MISMATCH REPAIR PROTEIN MLH1"/>
    <property type="match status" value="1"/>
</dbReference>
<accession>A0AA34WHN6</accession>
<reference evidence="9 10" key="1">
    <citation type="journal article" date="2011" name="J. Bacteriol.">
        <title>Genome sequence of the obligate intracellular animal pathogen Chlamydia pecorum E58.</title>
        <authorList>
            <person name="Mojica S."/>
            <person name="Huot Creasy H."/>
            <person name="Daugherty S."/>
            <person name="Read T.D."/>
            <person name="Kim T."/>
            <person name="Kaltenboeck B."/>
            <person name="Bavoil P."/>
            <person name="Myers G.S."/>
        </authorList>
    </citation>
    <scope>NUCLEOTIDE SEQUENCE [LARGE SCALE GENOMIC DNA]</scope>
    <source>
        <strain evidence="9 10">E58</strain>
    </source>
</reference>
<dbReference type="SUPFAM" id="SSF54211">
    <property type="entry name" value="Ribosomal protein S5 domain 2-like"/>
    <property type="match status" value="1"/>
</dbReference>
<dbReference type="Gene3D" id="3.30.1370.100">
    <property type="entry name" value="MutL, C-terminal domain, regulatory subdomain"/>
    <property type="match status" value="1"/>
</dbReference>
<dbReference type="GO" id="GO:0005524">
    <property type="term" value="F:ATP binding"/>
    <property type="evidence" value="ECO:0007669"/>
    <property type="project" value="InterPro"/>
</dbReference>
<evidence type="ECO:0000313" key="9">
    <source>
        <dbReference type="EMBL" id="AEB41243.1"/>
    </source>
</evidence>
<dbReference type="Pfam" id="PF13589">
    <property type="entry name" value="HATPase_c_3"/>
    <property type="match status" value="1"/>
</dbReference>
<dbReference type="InterPro" id="IPR038973">
    <property type="entry name" value="MutL/Mlh/Pms-like"/>
</dbReference>
<dbReference type="Gene3D" id="3.30.565.10">
    <property type="entry name" value="Histidine kinase-like ATPase, C-terminal domain"/>
    <property type="match status" value="1"/>
</dbReference>
<dbReference type="Pfam" id="PF08676">
    <property type="entry name" value="MutL_C"/>
    <property type="match status" value="1"/>
</dbReference>
<dbReference type="Gene3D" id="3.30.230.10">
    <property type="match status" value="1"/>
</dbReference>
<comment type="similarity">
    <text evidence="1 6">Belongs to the DNA mismatch repair MutL/HexB family.</text>
</comment>
<keyword evidence="10" id="KW-1185">Reference proteome</keyword>
<dbReference type="InterPro" id="IPR013507">
    <property type="entry name" value="DNA_mismatch_S5_2-like"/>
</dbReference>
<evidence type="ECO:0000313" key="10">
    <source>
        <dbReference type="Proteomes" id="UP000008305"/>
    </source>
</evidence>
<dbReference type="CDD" id="cd16926">
    <property type="entry name" value="HATPase_MutL-MLH-PMS-like"/>
    <property type="match status" value="1"/>
</dbReference>
<keyword evidence="3 6" id="KW-0227">DNA damage</keyword>
<evidence type="ECO:0000256" key="2">
    <source>
        <dbReference type="ARBA" id="ARBA00021975"/>
    </source>
</evidence>
<dbReference type="FunFam" id="3.30.565.10:FF:000003">
    <property type="entry name" value="DNA mismatch repair endonuclease MutL"/>
    <property type="match status" value="1"/>
</dbReference>
<evidence type="ECO:0000256" key="4">
    <source>
        <dbReference type="ARBA" id="ARBA00023204"/>
    </source>
</evidence>
<comment type="function">
    <text evidence="5 6">This protein is involved in the repair of mismatches in DNA. It is required for dam-dependent methyl-directed DNA mismatch repair. May act as a 'molecular matchmaker', a protein that promotes the formation of a stable complex between two or more DNA-binding proteins in an ATP-dependent manner without itself being part of a final effector complex.</text>
</comment>
<dbReference type="GO" id="GO:0016887">
    <property type="term" value="F:ATP hydrolysis activity"/>
    <property type="evidence" value="ECO:0007669"/>
    <property type="project" value="InterPro"/>
</dbReference>
<dbReference type="HAMAP" id="MF_00149">
    <property type="entry name" value="DNA_mis_repair"/>
    <property type="match status" value="1"/>
</dbReference>
<dbReference type="EMBL" id="CP002608">
    <property type="protein sequence ID" value="AEB41243.1"/>
    <property type="molecule type" value="Genomic_DNA"/>
</dbReference>
<dbReference type="InterPro" id="IPR037198">
    <property type="entry name" value="MutL_C_sf"/>
</dbReference>
<keyword evidence="4 6" id="KW-0234">DNA repair</keyword>
<dbReference type="GO" id="GO:0030983">
    <property type="term" value="F:mismatched DNA binding"/>
    <property type="evidence" value="ECO:0007669"/>
    <property type="project" value="InterPro"/>
</dbReference>
<dbReference type="GO" id="GO:0006298">
    <property type="term" value="P:mismatch repair"/>
    <property type="evidence" value="ECO:0007669"/>
    <property type="project" value="UniProtKB-UniRule"/>
</dbReference>
<evidence type="ECO:0000259" key="7">
    <source>
        <dbReference type="SMART" id="SM00853"/>
    </source>
</evidence>
<gene>
    <name evidence="6" type="primary">mutL</name>
    <name evidence="9" type="ordered locus">G5S_0228</name>
</gene>
<dbReference type="SUPFAM" id="SSF118116">
    <property type="entry name" value="DNA mismatch repair protein MutL"/>
    <property type="match status" value="1"/>
</dbReference>
<protein>
    <recommendedName>
        <fullName evidence="2 6">DNA mismatch repair protein MutL</fullName>
    </recommendedName>
</protein>
<dbReference type="Proteomes" id="UP000008305">
    <property type="component" value="Chromosome"/>
</dbReference>
<dbReference type="PANTHER" id="PTHR10073">
    <property type="entry name" value="DNA MISMATCH REPAIR PROTEIN MLH, PMS, MUTL"/>
    <property type="match status" value="1"/>
</dbReference>
<dbReference type="SUPFAM" id="SSF55874">
    <property type="entry name" value="ATPase domain of HSP90 chaperone/DNA topoisomerase II/histidine kinase"/>
    <property type="match status" value="1"/>
</dbReference>
<dbReference type="InterPro" id="IPR014790">
    <property type="entry name" value="MutL_C"/>
</dbReference>
<proteinExistence type="inferred from homology"/>
<dbReference type="KEGG" id="cpm:G5S_0228"/>
<dbReference type="InterPro" id="IPR002099">
    <property type="entry name" value="MutL/Mlh/PMS"/>
</dbReference>
<dbReference type="InterPro" id="IPR020667">
    <property type="entry name" value="DNA_mismatch_repair_MutL"/>
</dbReference>
<evidence type="ECO:0000259" key="8">
    <source>
        <dbReference type="SMART" id="SM01340"/>
    </source>
</evidence>
<evidence type="ECO:0000256" key="1">
    <source>
        <dbReference type="ARBA" id="ARBA00006082"/>
    </source>
</evidence>
<feature type="domain" description="DNA mismatch repair protein S5" evidence="8">
    <location>
        <begin position="211"/>
        <end position="329"/>
    </location>
</feature>
<organism evidence="9 10">
    <name type="scientific">Chlamydia pecorum (strain ATCC VR-628 / DSM 29919 / E58)</name>
    <name type="common">Chlamydophila pecorum</name>
    <dbReference type="NCBI Taxonomy" id="331635"/>
    <lineage>
        <taxon>Bacteria</taxon>
        <taxon>Pseudomonadati</taxon>
        <taxon>Chlamydiota</taxon>
        <taxon>Chlamydiia</taxon>
        <taxon>Chlamydiales</taxon>
        <taxon>Chlamydiaceae</taxon>
        <taxon>Chlamydia/Chlamydophila group</taxon>
        <taxon>Chlamydia</taxon>
    </lineage>
</organism>
<evidence type="ECO:0000256" key="6">
    <source>
        <dbReference type="HAMAP-Rule" id="MF_00149"/>
    </source>
</evidence>
<dbReference type="GO" id="GO:0140664">
    <property type="term" value="F:ATP-dependent DNA damage sensor activity"/>
    <property type="evidence" value="ECO:0007669"/>
    <property type="project" value="InterPro"/>
</dbReference>
<dbReference type="RefSeq" id="WP_013712321.1">
    <property type="nucleotide sequence ID" value="NC_015408.1"/>
</dbReference>
<sequence>MSQRSPIQLLDTITVNQIAAGEVIENAASVVKELIENALDAGADEIELETLGGGQGLIIVKDNGCGMTQEDVSLALQRHATSKIRDFSDIFSLHSFGFRGEALPSIASISRMEILSSLQEGEGVRCVIQGGESVLCEPAARRRGTTITVDSLFYNVPVRKGFQKSPHVDRMLMRKMLENRILATEAVGWSWISERSQELLVLKHQGFADRVALVMGENFMQEALEIDTHDGDVRIKGFFGSLNFHRPSRQGQRIFVNDRPVESGFISRKVGEMFSVLLPVQRYPVFVLKLYLPPARCDFNVHPQKTEVRIFQEELVGEKLKICLSEVLMRSQQIPREPQPPSCISEVPFPTPTIFEPRDLSEDLLEKEVGGFSLEEALPPKQEFAQGQKNSLQIDWLEACNVRFLTSLGKVVLAEDFEGVYAIFPDVLRKHLFYLSLQEPQQHKSQTFLIPLTLQVTPQESQVLLLYMEELCQFGIELSQVGPQVFIIESAPEFIEEEELKAWMLLLASEQRERVGREAFLMFIRETLSRGVFSKSPRVFDASWLTLLWGLGKPERAFDGTQIYRRLLDTDFLGG</sequence>
<dbReference type="CDD" id="cd00782">
    <property type="entry name" value="MutL_Trans"/>
    <property type="match status" value="1"/>
</dbReference>
<evidence type="ECO:0000256" key="3">
    <source>
        <dbReference type="ARBA" id="ARBA00022763"/>
    </source>
</evidence>
<name>A0AA34WHN6_CHLPE</name>
<dbReference type="Pfam" id="PF01119">
    <property type="entry name" value="DNA_mis_repair"/>
    <property type="match status" value="1"/>
</dbReference>
<dbReference type="AlphaFoldDB" id="A0AA34WHN6"/>
<dbReference type="SMART" id="SM00853">
    <property type="entry name" value="MutL_C"/>
    <property type="match status" value="1"/>
</dbReference>